<reference evidence="3" key="1">
    <citation type="submission" date="2019-04" db="EMBL/GenBank/DDBJ databases">
        <authorList>
            <consortium name="Science for Life Laboratories"/>
        </authorList>
    </citation>
    <scope>NUCLEOTIDE SEQUENCE</scope>
    <source>
        <strain evidence="3">MBLW1</strain>
    </source>
</reference>
<dbReference type="RefSeq" id="WP_162658143.1">
    <property type="nucleotide sequence ID" value="NZ_LR593887.1"/>
</dbReference>
<evidence type="ECO:0000313" key="4">
    <source>
        <dbReference type="Proteomes" id="UP000464378"/>
    </source>
</evidence>
<dbReference type="EMBL" id="LR593887">
    <property type="protein sequence ID" value="VTS03178.1"/>
    <property type="molecule type" value="Genomic_DNA"/>
</dbReference>
<dbReference type="Pfam" id="PF04023">
    <property type="entry name" value="FeoA"/>
    <property type="match status" value="1"/>
</dbReference>
<dbReference type="Proteomes" id="UP000464378">
    <property type="component" value="Chromosome"/>
</dbReference>
<dbReference type="KEGG" id="tim:GMBLW1_09300"/>
<dbReference type="InterPro" id="IPR007167">
    <property type="entry name" value="Fe-transptr_FeoA-like"/>
</dbReference>
<organism evidence="3">
    <name type="scientific">Tuwongella immobilis</name>
    <dbReference type="NCBI Taxonomy" id="692036"/>
    <lineage>
        <taxon>Bacteria</taxon>
        <taxon>Pseudomonadati</taxon>
        <taxon>Planctomycetota</taxon>
        <taxon>Planctomycetia</taxon>
        <taxon>Gemmatales</taxon>
        <taxon>Gemmataceae</taxon>
        <taxon>Tuwongella</taxon>
    </lineage>
</organism>
<dbReference type="Gene3D" id="2.30.30.90">
    <property type="match status" value="1"/>
</dbReference>
<keyword evidence="1" id="KW-0408">Iron</keyword>
<proteinExistence type="predicted"/>
<evidence type="ECO:0000259" key="2">
    <source>
        <dbReference type="SMART" id="SM00899"/>
    </source>
</evidence>
<protein>
    <recommendedName>
        <fullName evidence="2">Ferrous iron transporter FeoA-like domain-containing protein</fullName>
    </recommendedName>
</protein>
<feature type="domain" description="Ferrous iron transporter FeoA-like" evidence="2">
    <location>
        <begin position="2"/>
        <end position="71"/>
    </location>
</feature>
<dbReference type="SMART" id="SM00899">
    <property type="entry name" value="FeoA"/>
    <property type="match status" value="1"/>
</dbReference>
<keyword evidence="4" id="KW-1185">Reference proteome</keyword>
<dbReference type="InterPro" id="IPR038157">
    <property type="entry name" value="FeoA_core_dom"/>
</dbReference>
<sequence>MVPLEFLRAGEWAEVEQVVGDGDWVHRMAELGLRTGCKLQMLRPGSPCMLAVGATKLCLRCDDCGQVLVRPVSDRVRM</sequence>
<dbReference type="GO" id="GO:0046914">
    <property type="term" value="F:transition metal ion binding"/>
    <property type="evidence" value="ECO:0007669"/>
    <property type="project" value="InterPro"/>
</dbReference>
<evidence type="ECO:0000313" key="3">
    <source>
        <dbReference type="EMBL" id="VIP03030.1"/>
    </source>
</evidence>
<dbReference type="InterPro" id="IPR008988">
    <property type="entry name" value="Transcriptional_repressor_C"/>
</dbReference>
<dbReference type="EMBL" id="LR586016">
    <property type="protein sequence ID" value="VIP03030.1"/>
    <property type="molecule type" value="Genomic_DNA"/>
</dbReference>
<name>A0A6C2YN38_9BACT</name>
<accession>A0A6C2YN38</accession>
<gene>
    <name evidence="3" type="ORF">GMBLW1_09300</name>
</gene>
<dbReference type="InParanoid" id="A0A6C2YN38"/>
<dbReference type="AlphaFoldDB" id="A0A6C2YN38"/>
<evidence type="ECO:0000256" key="1">
    <source>
        <dbReference type="ARBA" id="ARBA00023004"/>
    </source>
</evidence>
<dbReference type="SUPFAM" id="SSF50037">
    <property type="entry name" value="C-terminal domain of transcriptional repressors"/>
    <property type="match status" value="1"/>
</dbReference>